<organism evidence="5 6">
    <name type="scientific">Hyphomonas chukchiensis</name>
    <dbReference type="NCBI Taxonomy" id="1280947"/>
    <lineage>
        <taxon>Bacteria</taxon>
        <taxon>Pseudomonadati</taxon>
        <taxon>Pseudomonadota</taxon>
        <taxon>Alphaproteobacteria</taxon>
        <taxon>Hyphomonadales</taxon>
        <taxon>Hyphomonadaceae</taxon>
        <taxon>Hyphomonas</taxon>
    </lineage>
</organism>
<name>A0A062UJX1_9PROT</name>
<gene>
    <name evidence="5" type="ORF">HY30_18100</name>
</gene>
<evidence type="ECO:0008006" key="7">
    <source>
        <dbReference type="Google" id="ProtNLM"/>
    </source>
</evidence>
<evidence type="ECO:0000256" key="1">
    <source>
        <dbReference type="ARBA" id="ARBA00022676"/>
    </source>
</evidence>
<dbReference type="SUPFAM" id="SSF53448">
    <property type="entry name" value="Nucleotide-diphospho-sugar transferases"/>
    <property type="match status" value="1"/>
</dbReference>
<dbReference type="Gene3D" id="3.90.550.10">
    <property type="entry name" value="Spore Coat Polysaccharide Biosynthesis Protein SpsA, Chain A"/>
    <property type="match status" value="1"/>
</dbReference>
<feature type="region of interest" description="Disordered" evidence="4">
    <location>
        <begin position="287"/>
        <end position="310"/>
    </location>
</feature>
<dbReference type="GO" id="GO:0016757">
    <property type="term" value="F:glycosyltransferase activity"/>
    <property type="evidence" value="ECO:0007669"/>
    <property type="project" value="UniProtKB-KW"/>
</dbReference>
<dbReference type="InterPro" id="IPR029044">
    <property type="entry name" value="Nucleotide-diphossugar_trans"/>
</dbReference>
<dbReference type="AlphaFoldDB" id="A0A062UJX1"/>
<dbReference type="InterPro" id="IPR002495">
    <property type="entry name" value="Glyco_trans_8"/>
</dbReference>
<feature type="compositionally biased region" description="Polar residues" evidence="4">
    <location>
        <begin position="299"/>
        <end position="310"/>
    </location>
</feature>
<dbReference type="eggNOG" id="COG1442">
    <property type="taxonomic scope" value="Bacteria"/>
</dbReference>
<evidence type="ECO:0000256" key="4">
    <source>
        <dbReference type="SAM" id="MobiDB-lite"/>
    </source>
</evidence>
<dbReference type="CDD" id="cd04194">
    <property type="entry name" value="GT8_A4GalT_like"/>
    <property type="match status" value="1"/>
</dbReference>
<dbReference type="Pfam" id="PF01501">
    <property type="entry name" value="Glyco_transf_8"/>
    <property type="match status" value="1"/>
</dbReference>
<evidence type="ECO:0000256" key="3">
    <source>
        <dbReference type="ARBA" id="ARBA00022723"/>
    </source>
</evidence>
<sequence length="310" mass="35500">MGFDGAYAPHAAAVIAAVSRHADNAPFRFIILYENVSKEVQERIEKTAPGSTFIWREVGDEDVPAFVSRRHLTRATLYRLGLEHLAPSDCERLIYLDADITVLGDLRDLWSMNLNGAAIGAISDGYLNTEHFDGKRFHQTWSLPESEYFNAGILLIDLKKVRQGALFTKAMRFAAEHDEDLPYNDQDALNWTFWQSWAPLPVVWNVQASHLQDWAVAVQPEHRRLGSAYPAVVHFTGPEKPWIKDGYHPWSWVYWESLKHTDFLREVSAKQGFGFIDRARLRARWMRKKPRRVTKPSGPVSNNERGGSKK</sequence>
<dbReference type="InterPro" id="IPR050748">
    <property type="entry name" value="Glycosyltrans_8_dom-fam"/>
</dbReference>
<dbReference type="Proteomes" id="UP000027190">
    <property type="component" value="Unassembled WGS sequence"/>
</dbReference>
<dbReference type="STRING" id="1280947.HY30_18100"/>
<evidence type="ECO:0000256" key="2">
    <source>
        <dbReference type="ARBA" id="ARBA00022679"/>
    </source>
</evidence>
<evidence type="ECO:0000313" key="5">
    <source>
        <dbReference type="EMBL" id="KCZ56884.1"/>
    </source>
</evidence>
<keyword evidence="3" id="KW-0479">Metal-binding</keyword>
<accession>A0A062UJX1</accession>
<dbReference type="EMBL" id="AWFG01000038">
    <property type="protein sequence ID" value="KCZ56884.1"/>
    <property type="molecule type" value="Genomic_DNA"/>
</dbReference>
<protein>
    <recommendedName>
        <fullName evidence="7">Glycosyltransferase family 8 protein</fullName>
    </recommendedName>
</protein>
<dbReference type="PANTHER" id="PTHR13778:SF47">
    <property type="entry name" value="LIPOPOLYSACCHARIDE 1,3-GALACTOSYLTRANSFERASE"/>
    <property type="match status" value="1"/>
</dbReference>
<evidence type="ECO:0000313" key="6">
    <source>
        <dbReference type="Proteomes" id="UP000027190"/>
    </source>
</evidence>
<dbReference type="PANTHER" id="PTHR13778">
    <property type="entry name" value="GLYCOSYLTRANSFERASE 8 DOMAIN-CONTAINING PROTEIN"/>
    <property type="match status" value="1"/>
</dbReference>
<keyword evidence="1" id="KW-0328">Glycosyltransferase</keyword>
<comment type="caution">
    <text evidence="5">The sequence shown here is derived from an EMBL/GenBank/DDBJ whole genome shotgun (WGS) entry which is preliminary data.</text>
</comment>
<keyword evidence="2" id="KW-0808">Transferase</keyword>
<reference evidence="5 6" key="1">
    <citation type="journal article" date="2014" name="Antonie Van Leeuwenhoek">
        <title>Hyphomonas beringensis sp. nov. and Hyphomonas chukchiensis sp. nov., isolated from surface seawater of the Bering Sea and Chukchi Sea.</title>
        <authorList>
            <person name="Li C."/>
            <person name="Lai Q."/>
            <person name="Li G."/>
            <person name="Dong C."/>
            <person name="Wang J."/>
            <person name="Liao Y."/>
            <person name="Shao Z."/>
        </authorList>
    </citation>
    <scope>NUCLEOTIDE SEQUENCE [LARGE SCALE GENOMIC DNA]</scope>
    <source>
        <strain evidence="5 6">BH-BN04-4</strain>
    </source>
</reference>
<proteinExistence type="predicted"/>
<keyword evidence="6" id="KW-1185">Reference proteome</keyword>
<dbReference type="GO" id="GO:0046872">
    <property type="term" value="F:metal ion binding"/>
    <property type="evidence" value="ECO:0007669"/>
    <property type="project" value="UniProtKB-KW"/>
</dbReference>